<evidence type="ECO:0000256" key="2">
    <source>
        <dbReference type="ARBA" id="ARBA00001712"/>
    </source>
</evidence>
<proteinExistence type="inferred from homology"/>
<feature type="active site" evidence="8">
    <location>
        <position position="179"/>
    </location>
</feature>
<dbReference type="PANTHER" id="PTHR11122:SF13">
    <property type="entry name" value="GLUCOSE-6-PHOSPHATE 1-EPIMERASE"/>
    <property type="match status" value="1"/>
</dbReference>
<dbReference type="PANTHER" id="PTHR11122">
    <property type="entry name" value="APOSPORY-ASSOCIATED PROTEIN C-RELATED"/>
    <property type="match status" value="1"/>
</dbReference>
<feature type="binding site" evidence="9">
    <location>
        <position position="59"/>
    </location>
    <ligand>
        <name>substrate</name>
    </ligand>
</feature>
<gene>
    <name evidence="10" type="ORF">KR093_009324</name>
</gene>
<dbReference type="InterPro" id="IPR011013">
    <property type="entry name" value="Gal_mutarotase_sf_dom"/>
</dbReference>
<feature type="binding site" evidence="9">
    <location>
        <position position="106"/>
    </location>
    <ligand>
        <name>substrate</name>
    </ligand>
</feature>
<keyword evidence="11" id="KW-1185">Reference proteome</keyword>
<organism evidence="10 11">
    <name type="scientific">Drosophila rubida</name>
    <dbReference type="NCBI Taxonomy" id="30044"/>
    <lineage>
        <taxon>Eukaryota</taxon>
        <taxon>Metazoa</taxon>
        <taxon>Ecdysozoa</taxon>
        <taxon>Arthropoda</taxon>
        <taxon>Hexapoda</taxon>
        <taxon>Insecta</taxon>
        <taxon>Pterygota</taxon>
        <taxon>Neoptera</taxon>
        <taxon>Endopterygota</taxon>
        <taxon>Diptera</taxon>
        <taxon>Brachycera</taxon>
        <taxon>Muscomorpha</taxon>
        <taxon>Ephydroidea</taxon>
        <taxon>Drosophilidae</taxon>
        <taxon>Drosophila</taxon>
    </lineage>
</organism>
<dbReference type="InterPro" id="IPR008183">
    <property type="entry name" value="Aldose_1/G6P_1-epimerase"/>
</dbReference>
<dbReference type="Pfam" id="PF01263">
    <property type="entry name" value="Aldose_epim"/>
    <property type="match status" value="1"/>
</dbReference>
<protein>
    <recommendedName>
        <fullName evidence="7">glucose-6-phosphate 1-epimerase</fullName>
        <ecNumber evidence="7">5.1.3.15</ecNumber>
    </recommendedName>
</protein>
<dbReference type="GO" id="GO:0005975">
    <property type="term" value="P:carbohydrate metabolic process"/>
    <property type="evidence" value="ECO:0007669"/>
    <property type="project" value="InterPro"/>
</dbReference>
<comment type="caution">
    <text evidence="10">The sequence shown here is derived from an EMBL/GenBank/DDBJ whole genome shotgun (WGS) entry which is preliminary data.</text>
</comment>
<dbReference type="Proteomes" id="UP001200034">
    <property type="component" value="Unassembled WGS sequence"/>
</dbReference>
<evidence type="ECO:0000256" key="6">
    <source>
        <dbReference type="ARBA" id="ARBA00045743"/>
    </source>
</evidence>
<dbReference type="AlphaFoldDB" id="A0AAD4PNI8"/>
<comment type="catalytic activity">
    <reaction evidence="2">
        <text>alpha-D-galactose = beta-D-galactose</text>
        <dbReference type="Rhea" id="RHEA:28675"/>
        <dbReference type="ChEBI" id="CHEBI:27667"/>
        <dbReference type="ChEBI" id="CHEBI:28061"/>
        <dbReference type="EC" id="5.1.3.3"/>
    </reaction>
    <physiologicalReaction direction="right-to-left" evidence="2">
        <dbReference type="Rhea" id="RHEA:28677"/>
    </physiologicalReaction>
</comment>
<evidence type="ECO:0000256" key="9">
    <source>
        <dbReference type="PIRSR" id="PIRSR016020-2"/>
    </source>
</evidence>
<evidence type="ECO:0000256" key="7">
    <source>
        <dbReference type="PIRNR" id="PIRNR016020"/>
    </source>
</evidence>
<comment type="similarity">
    <text evidence="4 7">Belongs to the glucose-6-phosphate 1-epimerase family.</text>
</comment>
<comment type="function">
    <text evidence="6">Mutarotase that catalyzes the interconversion of beta-D-galactose and alpha-D-galactose during galactose metabolism. Beta-D-galactose is metabolized in the liver into glucose 1-phosphate, the primary metabolic fuel, by the action of four enzymes that constitute the Leloir pathway: GALM, GALK1 (galactokinase), GALT (galactose-1-phosphate uridylyltransferase) and GALE (UDP-galactose-4'-epimerase). Involved in the maintenance of the equilibrium between the beta- and alpha-anomers of galactose, therefore ensuring a sufficient supply of the alpha-anomer for GALK1. Also active on D-glucose although shows a preference for galactose over glucose.</text>
</comment>
<comment type="pathway">
    <text evidence="3">Carbohydrate metabolism; galactose metabolism.</text>
</comment>
<dbReference type="SUPFAM" id="SSF74650">
    <property type="entry name" value="Galactose mutarotase-like"/>
    <property type="match status" value="1"/>
</dbReference>
<feature type="active site" evidence="8">
    <location>
        <position position="283"/>
    </location>
</feature>
<dbReference type="EMBL" id="JAJJHW010001127">
    <property type="protein sequence ID" value="KAH8378104.1"/>
    <property type="molecule type" value="Genomic_DNA"/>
</dbReference>
<dbReference type="GO" id="GO:0004034">
    <property type="term" value="F:aldose 1-epimerase activity"/>
    <property type="evidence" value="ECO:0007669"/>
    <property type="project" value="UniProtKB-EC"/>
</dbReference>
<reference evidence="10" key="1">
    <citation type="journal article" date="2021" name="Mol. Ecol. Resour.">
        <title>Phylogenomic analyses of the genus Drosophila reveals genomic signals of climate adaptation.</title>
        <authorList>
            <person name="Li F."/>
            <person name="Rane R.V."/>
            <person name="Luria V."/>
            <person name="Xiong Z."/>
            <person name="Chen J."/>
            <person name="Li Z."/>
            <person name="Catullo R.A."/>
            <person name="Griffin P.C."/>
            <person name="Schiffer M."/>
            <person name="Pearce S."/>
            <person name="Lee S.F."/>
            <person name="McElroy K."/>
            <person name="Stocker A."/>
            <person name="Shirriffs J."/>
            <person name="Cockerell F."/>
            <person name="Coppin C."/>
            <person name="Sgro C.M."/>
            <person name="Karger A."/>
            <person name="Cain J.W."/>
            <person name="Weber J.A."/>
            <person name="Santpere G."/>
            <person name="Kirschner M.W."/>
            <person name="Hoffmann A.A."/>
            <person name="Oakeshott J.G."/>
            <person name="Zhang G."/>
        </authorList>
    </citation>
    <scope>NUCLEOTIDE SEQUENCE</scope>
    <source>
        <strain evidence="10">BGI-SZ-2011g</strain>
    </source>
</reference>
<dbReference type="InterPro" id="IPR014718">
    <property type="entry name" value="GH-type_carb-bd"/>
</dbReference>
<accession>A0AAD4PNI8</accession>
<sequence>MATTAAAVAATSVVVLDRGNNTTCTINLHGATVVSWRVNNQEQLFVSKLASFDGKKAIRGGIPFVFRKFLLLPFHMWMRSQTVFHLPSYLAQFGPWTFGPQHGFARITRWHLDRAPERLHNGDVEAIFSLMDNDFTRSIWNYQFRITYRLILREKELHFHIGVYNPSKDLSFSFNMLLHTYLKVPDVRRCQITGLQGCHFIDKTREGAIYQEGREVVTVNEWTDRIYQHTPQEHVITNVVSGRKMRLHKYNFPDTVIWNPWIDRSREMSDFGDDEFPNMLCVEAGNVSAPVILLPGTAFEASQILQVFMHII</sequence>
<evidence type="ECO:0000313" key="10">
    <source>
        <dbReference type="EMBL" id="KAH8378104.1"/>
    </source>
</evidence>
<name>A0AAD4PNI8_9MUSC</name>
<evidence type="ECO:0000256" key="3">
    <source>
        <dbReference type="ARBA" id="ARBA00004947"/>
    </source>
</evidence>
<feature type="binding site" evidence="9">
    <location>
        <position position="101"/>
    </location>
    <ligand>
        <name>substrate</name>
    </ligand>
</feature>
<dbReference type="InterPro" id="IPR025532">
    <property type="entry name" value="G6P_1-epimerase"/>
</dbReference>
<dbReference type="PIRSF" id="PIRSF016020">
    <property type="entry name" value="PHexose_mutarotase"/>
    <property type="match status" value="1"/>
</dbReference>
<evidence type="ECO:0000256" key="4">
    <source>
        <dbReference type="ARBA" id="ARBA00005866"/>
    </source>
</evidence>
<evidence type="ECO:0000313" key="11">
    <source>
        <dbReference type="Proteomes" id="UP001200034"/>
    </source>
</evidence>
<dbReference type="GO" id="GO:0030246">
    <property type="term" value="F:carbohydrate binding"/>
    <property type="evidence" value="ECO:0007669"/>
    <property type="project" value="UniProtKB-UniRule"/>
</dbReference>
<keyword evidence="5 7" id="KW-0413">Isomerase</keyword>
<dbReference type="GO" id="GO:0047938">
    <property type="term" value="F:glucose-6-phosphate 1-epimerase activity"/>
    <property type="evidence" value="ECO:0007669"/>
    <property type="project" value="UniProtKB-UniRule"/>
</dbReference>
<evidence type="ECO:0000256" key="8">
    <source>
        <dbReference type="PIRSR" id="PIRSR016020-1"/>
    </source>
</evidence>
<dbReference type="GO" id="GO:0005737">
    <property type="term" value="C:cytoplasm"/>
    <property type="evidence" value="ECO:0007669"/>
    <property type="project" value="TreeGrafter"/>
</dbReference>
<dbReference type="EC" id="5.1.3.15" evidence="7"/>
<dbReference type="Gene3D" id="2.70.98.10">
    <property type="match status" value="1"/>
</dbReference>
<evidence type="ECO:0000256" key="1">
    <source>
        <dbReference type="ARBA" id="ARBA00001096"/>
    </source>
</evidence>
<comment type="catalytic activity">
    <reaction evidence="1">
        <text>alpha-D-glucose 6-phosphate = beta-D-glucose 6-phosphate</text>
        <dbReference type="Rhea" id="RHEA:16249"/>
        <dbReference type="ChEBI" id="CHEBI:58225"/>
        <dbReference type="ChEBI" id="CHEBI:58247"/>
        <dbReference type="EC" id="5.1.3.15"/>
    </reaction>
</comment>
<evidence type="ECO:0000256" key="5">
    <source>
        <dbReference type="ARBA" id="ARBA00023235"/>
    </source>
</evidence>
<dbReference type="CDD" id="cd09020">
    <property type="entry name" value="D-hex-6-P-epi_like"/>
    <property type="match status" value="1"/>
</dbReference>